<dbReference type="Gene3D" id="3.20.20.80">
    <property type="entry name" value="Glycosidases"/>
    <property type="match status" value="1"/>
</dbReference>
<evidence type="ECO:0000256" key="2">
    <source>
        <dbReference type="ARBA" id="ARBA00012744"/>
    </source>
</evidence>
<evidence type="ECO:0000256" key="5">
    <source>
        <dbReference type="PROSITE-ProRule" id="PRU10055"/>
    </source>
</evidence>
<dbReference type="Pfam" id="PF00232">
    <property type="entry name" value="Glyco_hydro_1"/>
    <property type="match status" value="1"/>
</dbReference>
<dbReference type="InterPro" id="IPR017853">
    <property type="entry name" value="GH"/>
</dbReference>
<dbReference type="EMBL" id="KY618824">
    <property type="protein sequence ID" value="AQW43010.1"/>
    <property type="molecule type" value="mRNA"/>
</dbReference>
<evidence type="ECO:0000256" key="4">
    <source>
        <dbReference type="ARBA" id="ARBA00023295"/>
    </source>
</evidence>
<evidence type="ECO:0000256" key="6">
    <source>
        <dbReference type="RuleBase" id="RU003690"/>
    </source>
</evidence>
<reference evidence="7" key="1">
    <citation type="submission" date="2017-02" db="EMBL/GenBank/DDBJ databases">
        <title>Transcriptomic and Expression Analysis of the Salivary Glands in brown planthoppers, Nilaparvata lugens.</title>
        <authorList>
            <person name="Li Z."/>
            <person name="Deng Y."/>
            <person name="Liu Y.D."/>
            <person name="Hou M.L."/>
        </authorList>
    </citation>
    <scope>NUCLEOTIDE SEQUENCE</scope>
</reference>
<evidence type="ECO:0000256" key="1">
    <source>
        <dbReference type="ARBA" id="ARBA00010838"/>
    </source>
</evidence>
<dbReference type="AlphaFoldDB" id="A0A2K8FTN4"/>
<dbReference type="PROSITE" id="PS00572">
    <property type="entry name" value="GLYCOSYL_HYDROL_F1_1"/>
    <property type="match status" value="1"/>
</dbReference>
<dbReference type="PANTHER" id="PTHR10353:SF36">
    <property type="entry name" value="LP05116P"/>
    <property type="match status" value="1"/>
</dbReference>
<feature type="active site" description="Nucleophile" evidence="5">
    <location>
        <position position="107"/>
    </location>
</feature>
<dbReference type="SUPFAM" id="SSF51445">
    <property type="entry name" value="(Trans)glycosidases"/>
    <property type="match status" value="1"/>
</dbReference>
<dbReference type="InterPro" id="IPR001360">
    <property type="entry name" value="Glyco_hydro_1"/>
</dbReference>
<evidence type="ECO:0000313" key="7">
    <source>
        <dbReference type="EMBL" id="AQW43010.1"/>
    </source>
</evidence>
<protein>
    <recommendedName>
        <fullName evidence="2">beta-glucosidase</fullName>
        <ecNumber evidence="2">3.2.1.21</ecNumber>
    </recommendedName>
</protein>
<organism evidence="7">
    <name type="scientific">Nilaparvata lugens</name>
    <name type="common">Brown planthopper</name>
    <dbReference type="NCBI Taxonomy" id="108931"/>
    <lineage>
        <taxon>Eukaryota</taxon>
        <taxon>Metazoa</taxon>
        <taxon>Ecdysozoa</taxon>
        <taxon>Arthropoda</taxon>
        <taxon>Hexapoda</taxon>
        <taxon>Insecta</taxon>
        <taxon>Pterygota</taxon>
        <taxon>Neoptera</taxon>
        <taxon>Paraneoptera</taxon>
        <taxon>Hemiptera</taxon>
        <taxon>Auchenorrhyncha</taxon>
        <taxon>Fulgoroidea</taxon>
        <taxon>Delphacidae</taxon>
        <taxon>Delphacinae</taxon>
        <taxon>Nilaparvata</taxon>
    </lineage>
</organism>
<keyword evidence="4" id="KW-0326">Glycosidase</keyword>
<dbReference type="PRINTS" id="PR00131">
    <property type="entry name" value="GLHYDRLASE1"/>
</dbReference>
<keyword evidence="3" id="KW-0378">Hydrolase</keyword>
<accession>A0A2K8FTN4</accession>
<comment type="similarity">
    <text evidence="1 6">Belongs to the glycosyl hydrolase 1 family.</text>
</comment>
<dbReference type="InterPro" id="IPR018120">
    <property type="entry name" value="Glyco_hydro_1_AS"/>
</dbReference>
<evidence type="ECO:0000256" key="3">
    <source>
        <dbReference type="ARBA" id="ARBA00022801"/>
    </source>
</evidence>
<dbReference type="EC" id="3.2.1.21" evidence="2"/>
<dbReference type="OrthoDB" id="65569at2759"/>
<sequence>MRQRVDENSKKEGRFKSRLPSFTQEEIESIKGSSDFFGLNHYTSRYASKGQFGKVPSVEYDSGIVKTIDPAWPGSASEWLKVVPSGFRNLVNWIKREYGDKPIIVTENGFSDKGELIDDDRINYYSSYLKELSKSIEEDKCNVIGYFAWSIMDNFEWCKGYTERFGIYQVDFTSPDRTRTPKKSVKFFQKLVETRIIPEDVNTL</sequence>
<name>A0A2K8FTN4_NILLU</name>
<dbReference type="GO" id="GO:0005975">
    <property type="term" value="P:carbohydrate metabolic process"/>
    <property type="evidence" value="ECO:0007669"/>
    <property type="project" value="InterPro"/>
</dbReference>
<proteinExistence type="evidence at transcript level"/>
<dbReference type="GO" id="GO:0008422">
    <property type="term" value="F:beta-glucosidase activity"/>
    <property type="evidence" value="ECO:0007669"/>
    <property type="project" value="TreeGrafter"/>
</dbReference>
<dbReference type="PANTHER" id="PTHR10353">
    <property type="entry name" value="GLYCOSYL HYDROLASE"/>
    <property type="match status" value="1"/>
</dbReference>